<dbReference type="AlphaFoldDB" id="X1BJL7"/>
<name>X1BJL7_9ZZZZ</name>
<dbReference type="Gene3D" id="1.10.3210.10">
    <property type="entry name" value="Hypothetical protein af1432"/>
    <property type="match status" value="1"/>
</dbReference>
<gene>
    <name evidence="1" type="ORF">S01H4_21634</name>
</gene>
<accession>X1BJL7</accession>
<protein>
    <submittedName>
        <fullName evidence="1">Uncharacterized protein</fullName>
    </submittedName>
</protein>
<evidence type="ECO:0000313" key="1">
    <source>
        <dbReference type="EMBL" id="GAG81397.1"/>
    </source>
</evidence>
<reference evidence="1" key="1">
    <citation type="journal article" date="2014" name="Front. Microbiol.">
        <title>High frequency of phylogenetically diverse reductive dehalogenase-homologous genes in deep subseafloor sedimentary metagenomes.</title>
        <authorList>
            <person name="Kawai M."/>
            <person name="Futagami T."/>
            <person name="Toyoda A."/>
            <person name="Takaki Y."/>
            <person name="Nishi S."/>
            <person name="Hori S."/>
            <person name="Arai W."/>
            <person name="Tsubouchi T."/>
            <person name="Morono Y."/>
            <person name="Uchiyama I."/>
            <person name="Ito T."/>
            <person name="Fujiyama A."/>
            <person name="Inagaki F."/>
            <person name="Takami H."/>
        </authorList>
    </citation>
    <scope>NUCLEOTIDE SEQUENCE</scope>
    <source>
        <strain evidence="1">Expedition CK06-06</strain>
    </source>
</reference>
<organism evidence="1">
    <name type="scientific">marine sediment metagenome</name>
    <dbReference type="NCBI Taxonomy" id="412755"/>
    <lineage>
        <taxon>unclassified sequences</taxon>
        <taxon>metagenomes</taxon>
        <taxon>ecological metagenomes</taxon>
    </lineage>
</organism>
<sequence length="162" mass="18945">MSVTIDKTHGKESGKICKQFIEEYEPEDIDNLQELLDVIENHDDKAYQNKFAKIKNPKHLFKILSVCDDLDAFGLTGAYRYIEIYLLRCIPVNDIATMVLKNLTSRIDYFTGSFKYIEKFHKKHIKRFDLTWAFFTDLNNQIIHENNTKSLSGPLGVIHTLW</sequence>
<dbReference type="SUPFAM" id="SSF109604">
    <property type="entry name" value="HD-domain/PDEase-like"/>
    <property type="match status" value="1"/>
</dbReference>
<comment type="caution">
    <text evidence="1">The sequence shown here is derived from an EMBL/GenBank/DDBJ whole genome shotgun (WGS) entry which is preliminary data.</text>
</comment>
<proteinExistence type="predicted"/>
<dbReference type="EMBL" id="BART01009819">
    <property type="protein sequence ID" value="GAG81397.1"/>
    <property type="molecule type" value="Genomic_DNA"/>
</dbReference>